<dbReference type="RefSeq" id="XP_020046445.1">
    <property type="nucleotide sequence ID" value="XM_020193564.1"/>
</dbReference>
<proteinExistence type="predicted"/>
<reference evidence="3" key="1">
    <citation type="submission" date="2016-05" db="EMBL/GenBank/DDBJ databases">
        <title>Comparative genomics of biotechnologically important yeasts.</title>
        <authorList>
            <consortium name="DOE Joint Genome Institute"/>
            <person name="Riley R."/>
            <person name="Haridas S."/>
            <person name="Wolfe K.H."/>
            <person name="Lopes M.R."/>
            <person name="Hittinger C.T."/>
            <person name="Goker M."/>
            <person name="Salamov A."/>
            <person name="Wisecaver J."/>
            <person name="Long T.M."/>
            <person name="Aerts A.L."/>
            <person name="Barry K."/>
            <person name="Choi C."/>
            <person name="Clum A."/>
            <person name="Coughlan A.Y."/>
            <person name="Deshpande S."/>
            <person name="Douglass A.P."/>
            <person name="Hanson S.J."/>
            <person name="Klenk H.-P."/>
            <person name="Labutti K."/>
            <person name="Lapidus A."/>
            <person name="Lindquist E."/>
            <person name="Lipzen A."/>
            <person name="Meier-Kolthoff J.P."/>
            <person name="Ohm R.A."/>
            <person name="Otillar R.P."/>
            <person name="Pangilinan J."/>
            <person name="Peng Y."/>
            <person name="Rokas A."/>
            <person name="Rosa C.A."/>
            <person name="Scheuner C."/>
            <person name="Sibirny A.A."/>
            <person name="Slot J.C."/>
            <person name="Stielow J.B."/>
            <person name="Sun H."/>
            <person name="Kurtzman C.P."/>
            <person name="Blackwell M."/>
            <person name="Grigoriev I.V."/>
            <person name="Jeffries T.W."/>
        </authorList>
    </citation>
    <scope>NUCLEOTIDE SEQUENCE [LARGE SCALE GENOMIC DNA]</scope>
    <source>
        <strain evidence="3">DSM 1968</strain>
    </source>
</reference>
<organism evidence="2 3">
    <name type="scientific">Ascoidea rubescens DSM 1968</name>
    <dbReference type="NCBI Taxonomy" id="1344418"/>
    <lineage>
        <taxon>Eukaryota</taxon>
        <taxon>Fungi</taxon>
        <taxon>Dikarya</taxon>
        <taxon>Ascomycota</taxon>
        <taxon>Saccharomycotina</taxon>
        <taxon>Saccharomycetes</taxon>
        <taxon>Ascoideaceae</taxon>
        <taxon>Ascoidea</taxon>
    </lineage>
</organism>
<keyword evidence="3" id="KW-1185">Reference proteome</keyword>
<sequence length="117" mass="13788">MPKPAVTEENVDKVAVLKKRVIDAYKEHQEKGEEYNITVTLFNQLYKEVSDKEKSLEMLKEEYQKKTDALDASNNIKLETLKTKCEIKRLHHIYEIDALKHTLDLKKMLLQKEDGRK</sequence>
<evidence type="ECO:0000256" key="1">
    <source>
        <dbReference type="SAM" id="Coils"/>
    </source>
</evidence>
<dbReference type="InParanoid" id="A0A1D2VEL2"/>
<accession>A0A1D2VEL2</accession>
<name>A0A1D2VEL2_9ASCO</name>
<feature type="coiled-coil region" evidence="1">
    <location>
        <begin position="42"/>
        <end position="76"/>
    </location>
</feature>
<evidence type="ECO:0000313" key="2">
    <source>
        <dbReference type="EMBL" id="ODV60138.1"/>
    </source>
</evidence>
<dbReference type="Proteomes" id="UP000095038">
    <property type="component" value="Unassembled WGS sequence"/>
</dbReference>
<dbReference type="AlphaFoldDB" id="A0A1D2VEL2"/>
<keyword evidence="1" id="KW-0175">Coiled coil</keyword>
<dbReference type="GeneID" id="30967200"/>
<protein>
    <submittedName>
        <fullName evidence="2">Uncharacterized protein</fullName>
    </submittedName>
</protein>
<dbReference type="EMBL" id="KV454483">
    <property type="protein sequence ID" value="ODV60138.1"/>
    <property type="molecule type" value="Genomic_DNA"/>
</dbReference>
<gene>
    <name evidence="2" type="ORF">ASCRUDRAFT_76647</name>
</gene>
<evidence type="ECO:0000313" key="3">
    <source>
        <dbReference type="Proteomes" id="UP000095038"/>
    </source>
</evidence>